<reference evidence="1 2" key="1">
    <citation type="submission" date="2016-09" db="EMBL/GenBank/DDBJ databases">
        <authorList>
            <person name="Capua I."/>
            <person name="De Benedictis P."/>
            <person name="Joannis T."/>
            <person name="Lombin L.H."/>
            <person name="Cattoli G."/>
        </authorList>
    </citation>
    <scope>NUCLEOTIDE SEQUENCE [LARGE SCALE GENOMIC DNA]</scope>
    <source>
        <strain evidence="1 2">LMG 25899</strain>
    </source>
</reference>
<dbReference type="Proteomes" id="UP000095256">
    <property type="component" value="Unassembled WGS sequence"/>
</dbReference>
<keyword evidence="2" id="KW-1185">Reference proteome</keyword>
<dbReference type="OrthoDB" id="2181865at2"/>
<gene>
    <name evidence="1" type="ORF">BCR26_12930</name>
</gene>
<dbReference type="STRING" id="762845.BCR26_12930"/>
<sequence>MRKLYQTEARINQEVCQILAKLKNNQTQGLATQQVIDELIGQYETTINLSFSANILHNGLEYAGRLYNHIVKIEYKRFTQFVIKQPLDSSVKEYIVLRLKKTKKRLLLQSPMKQENSGLEILYLVTGGKRKKYYENHQIIKQIYKEIRNESKKSAFNYFKDRCQIKYQHFKAKLEYRKWMIKSYIWH</sequence>
<comment type="caution">
    <text evidence="1">The sequence shown here is derived from an EMBL/GenBank/DDBJ whole genome shotgun (WGS) entry which is preliminary data.</text>
</comment>
<dbReference type="RefSeq" id="WP_069698468.1">
    <property type="nucleotide sequence ID" value="NZ_JAGGMA010000029.1"/>
</dbReference>
<organism evidence="1 2">
    <name type="scientific">Enterococcus rivorum</name>
    <dbReference type="NCBI Taxonomy" id="762845"/>
    <lineage>
        <taxon>Bacteria</taxon>
        <taxon>Bacillati</taxon>
        <taxon>Bacillota</taxon>
        <taxon>Bacilli</taxon>
        <taxon>Lactobacillales</taxon>
        <taxon>Enterococcaceae</taxon>
        <taxon>Enterococcus</taxon>
    </lineage>
</organism>
<dbReference type="AlphaFoldDB" id="A0A1E5KXG4"/>
<proteinExistence type="predicted"/>
<evidence type="ECO:0000313" key="1">
    <source>
        <dbReference type="EMBL" id="OEH82552.1"/>
    </source>
</evidence>
<protein>
    <submittedName>
        <fullName evidence="1">Uncharacterized protein</fullName>
    </submittedName>
</protein>
<evidence type="ECO:0000313" key="2">
    <source>
        <dbReference type="Proteomes" id="UP000095256"/>
    </source>
</evidence>
<dbReference type="EMBL" id="MIEK01000020">
    <property type="protein sequence ID" value="OEH82552.1"/>
    <property type="molecule type" value="Genomic_DNA"/>
</dbReference>
<name>A0A1E5KXG4_9ENTE</name>
<accession>A0A1E5KXG4</accession>